<dbReference type="GO" id="GO:0005886">
    <property type="term" value="C:plasma membrane"/>
    <property type="evidence" value="ECO:0007669"/>
    <property type="project" value="UniProtKB-SubCell"/>
</dbReference>
<evidence type="ECO:0000313" key="11">
    <source>
        <dbReference type="Proteomes" id="UP001107961"/>
    </source>
</evidence>
<feature type="transmembrane region" description="Helical" evidence="8">
    <location>
        <begin position="215"/>
        <end position="238"/>
    </location>
</feature>
<dbReference type="InterPro" id="IPR005829">
    <property type="entry name" value="Sugar_transporter_CS"/>
</dbReference>
<dbReference type="GeneID" id="94686889"/>
<keyword evidence="8" id="KW-0997">Cell inner membrane</keyword>
<keyword evidence="11" id="KW-1185">Reference proteome</keyword>
<sequence>MSVISPTRLAIMLGSLVALGPLAIDTYLPALPTMADDFGVAVHAVELSVSFYVIGVALGQWLGGPLSDHFGRKPVAYVGLLVFFLASLAIAVTESVRMLYLLRVVQAVGGGATVVICAASVRDHFTGPDAGRVLTTIGLVMLMAPLLAPAIGAALLKQLGWQSIFVFLAAYAVVAVLVLRFALPTVVPKVDPEPLRHRMFAAYGRVLRQRVAMGFILANSLGFSAMFIFITDAAFLYIDYFGIDETRFPIYFGCNILTMLSLNRLNVLLLRRYRGADILGVALVIQTLSALALLVLTLTGTLSLWNTVPLIMMVAGMGALIIPNAIASFLAYFDSDSGAATGLNGCLQFLLAGLIGTGLGMIHDGTPLPMTGLMAATALAALGCYWGLARRS</sequence>
<keyword evidence="6 8" id="KW-1133">Transmembrane helix</keyword>
<feature type="transmembrane region" description="Helical" evidence="8">
    <location>
        <begin position="311"/>
        <end position="333"/>
    </location>
</feature>
<feature type="transmembrane region" description="Helical" evidence="8">
    <location>
        <begin position="281"/>
        <end position="305"/>
    </location>
</feature>
<dbReference type="CDD" id="cd17320">
    <property type="entry name" value="MFS_MdfA_MDR_like"/>
    <property type="match status" value="1"/>
</dbReference>
<comment type="caution">
    <text evidence="8">Lacks conserved residue(s) required for the propagation of feature annotation.</text>
</comment>
<protein>
    <recommendedName>
        <fullName evidence="8">Bcr/CflA family efflux transporter</fullName>
    </recommendedName>
</protein>
<dbReference type="PANTHER" id="PTHR23502">
    <property type="entry name" value="MAJOR FACILITATOR SUPERFAMILY"/>
    <property type="match status" value="1"/>
</dbReference>
<dbReference type="Gene3D" id="1.20.1720.10">
    <property type="entry name" value="Multidrug resistance protein D"/>
    <property type="match status" value="1"/>
</dbReference>
<dbReference type="InterPro" id="IPR020846">
    <property type="entry name" value="MFS_dom"/>
</dbReference>
<feature type="transmembrane region" description="Helical" evidence="8">
    <location>
        <begin position="250"/>
        <end position="269"/>
    </location>
</feature>
<feature type="transmembrane region" description="Helical" evidence="8">
    <location>
        <begin position="98"/>
        <end position="121"/>
    </location>
</feature>
<dbReference type="PROSITE" id="PS00216">
    <property type="entry name" value="SUGAR_TRANSPORT_1"/>
    <property type="match status" value="1"/>
</dbReference>
<feature type="transmembrane region" description="Helical" evidence="8">
    <location>
        <begin position="345"/>
        <end position="362"/>
    </location>
</feature>
<keyword evidence="4" id="KW-1003">Cell membrane</keyword>
<evidence type="ECO:0000256" key="8">
    <source>
        <dbReference type="RuleBase" id="RU365088"/>
    </source>
</evidence>
<dbReference type="PANTHER" id="PTHR23502:SF132">
    <property type="entry name" value="POLYAMINE TRANSPORTER 2-RELATED"/>
    <property type="match status" value="1"/>
</dbReference>
<dbReference type="EMBL" id="JAJVKT010000021">
    <property type="protein sequence ID" value="MCE7510209.1"/>
    <property type="molecule type" value="Genomic_DNA"/>
</dbReference>
<dbReference type="AlphaFoldDB" id="A0A9Q3ZH11"/>
<keyword evidence="7 8" id="KW-0472">Membrane</keyword>
<evidence type="ECO:0000259" key="9">
    <source>
        <dbReference type="PROSITE" id="PS50850"/>
    </source>
</evidence>
<evidence type="ECO:0000256" key="3">
    <source>
        <dbReference type="ARBA" id="ARBA00022448"/>
    </source>
</evidence>
<feature type="transmembrane region" description="Helical" evidence="8">
    <location>
        <begin position="74"/>
        <end position="92"/>
    </location>
</feature>
<dbReference type="KEGG" id="axe:P40_11205"/>
<organism evidence="10 11">
    <name type="scientific">Alloalcanivorax xenomutans</name>
    <dbReference type="NCBI Taxonomy" id="1094342"/>
    <lineage>
        <taxon>Bacteria</taxon>
        <taxon>Pseudomonadati</taxon>
        <taxon>Pseudomonadota</taxon>
        <taxon>Gammaproteobacteria</taxon>
        <taxon>Oceanospirillales</taxon>
        <taxon>Alcanivoracaceae</taxon>
        <taxon>Alloalcanivorax</taxon>
    </lineage>
</organism>
<accession>A0A9Q3ZH11</accession>
<dbReference type="PROSITE" id="PS50850">
    <property type="entry name" value="MFS"/>
    <property type="match status" value="1"/>
</dbReference>
<proteinExistence type="inferred from homology"/>
<evidence type="ECO:0000313" key="10">
    <source>
        <dbReference type="EMBL" id="MCE7510209.1"/>
    </source>
</evidence>
<dbReference type="NCBIfam" id="TIGR00710">
    <property type="entry name" value="efflux_Bcr_CflA"/>
    <property type="match status" value="1"/>
</dbReference>
<evidence type="ECO:0000256" key="6">
    <source>
        <dbReference type="ARBA" id="ARBA00022989"/>
    </source>
</evidence>
<comment type="subcellular location">
    <subcellularLocation>
        <location evidence="8">Cell inner membrane</location>
        <topology evidence="8">Multi-pass membrane protein</topology>
    </subcellularLocation>
    <subcellularLocation>
        <location evidence="1">Cell membrane</location>
        <topology evidence="1">Multi-pass membrane protein</topology>
    </subcellularLocation>
</comment>
<name>A0A9Q3ZH11_9GAMM</name>
<feature type="transmembrane region" description="Helical" evidence="8">
    <location>
        <begin position="39"/>
        <end position="62"/>
    </location>
</feature>
<evidence type="ECO:0000256" key="1">
    <source>
        <dbReference type="ARBA" id="ARBA00004651"/>
    </source>
</evidence>
<feature type="transmembrane region" description="Helical" evidence="8">
    <location>
        <begin position="133"/>
        <end position="155"/>
    </location>
</feature>
<dbReference type="InterPro" id="IPR004812">
    <property type="entry name" value="Efflux_drug-R_Bcr/CmlA"/>
</dbReference>
<feature type="transmembrane region" description="Helical" evidence="8">
    <location>
        <begin position="161"/>
        <end position="183"/>
    </location>
</feature>
<dbReference type="Pfam" id="PF07690">
    <property type="entry name" value="MFS_1"/>
    <property type="match status" value="1"/>
</dbReference>
<dbReference type="InterPro" id="IPR011701">
    <property type="entry name" value="MFS"/>
</dbReference>
<feature type="transmembrane region" description="Helical" evidence="8">
    <location>
        <begin position="368"/>
        <end position="388"/>
    </location>
</feature>
<evidence type="ECO:0000256" key="2">
    <source>
        <dbReference type="ARBA" id="ARBA00006236"/>
    </source>
</evidence>
<comment type="caution">
    <text evidence="10">The sequence shown here is derived from an EMBL/GenBank/DDBJ whole genome shotgun (WGS) entry which is preliminary data.</text>
</comment>
<evidence type="ECO:0000256" key="5">
    <source>
        <dbReference type="ARBA" id="ARBA00022692"/>
    </source>
</evidence>
<keyword evidence="5 8" id="KW-0812">Transmembrane</keyword>
<keyword evidence="3 8" id="KW-0813">Transport</keyword>
<feature type="domain" description="Major facilitator superfamily (MFS) profile" evidence="9">
    <location>
        <begin position="1"/>
        <end position="392"/>
    </location>
</feature>
<dbReference type="GO" id="GO:0042910">
    <property type="term" value="F:xenobiotic transmembrane transporter activity"/>
    <property type="evidence" value="ECO:0007669"/>
    <property type="project" value="InterPro"/>
</dbReference>
<evidence type="ECO:0000256" key="4">
    <source>
        <dbReference type="ARBA" id="ARBA00022475"/>
    </source>
</evidence>
<comment type="similarity">
    <text evidence="2 8">Belongs to the major facilitator superfamily. Bcr/CmlA family.</text>
</comment>
<dbReference type="RefSeq" id="WP_022995012.1">
    <property type="nucleotide sequence ID" value="NZ_CBDDTQ010000005.1"/>
</dbReference>
<dbReference type="GO" id="GO:1990961">
    <property type="term" value="P:xenobiotic detoxification by transmembrane export across the plasma membrane"/>
    <property type="evidence" value="ECO:0007669"/>
    <property type="project" value="InterPro"/>
</dbReference>
<gene>
    <name evidence="10" type="ORF">LZG35_16340</name>
</gene>
<dbReference type="Proteomes" id="UP001107961">
    <property type="component" value="Unassembled WGS sequence"/>
</dbReference>
<dbReference type="SUPFAM" id="SSF103473">
    <property type="entry name" value="MFS general substrate transporter"/>
    <property type="match status" value="1"/>
</dbReference>
<evidence type="ECO:0000256" key="7">
    <source>
        <dbReference type="ARBA" id="ARBA00023136"/>
    </source>
</evidence>
<dbReference type="InterPro" id="IPR036259">
    <property type="entry name" value="MFS_trans_sf"/>
</dbReference>
<reference evidence="10" key="1">
    <citation type="submission" date="2022-01" db="EMBL/GenBank/DDBJ databases">
        <authorList>
            <person name="Karlyshev A.V."/>
            <person name="Jaspars M."/>
        </authorList>
    </citation>
    <scope>NUCLEOTIDE SEQUENCE</scope>
    <source>
        <strain evidence="10">AGSA3-2</strain>
    </source>
</reference>